<evidence type="ECO:0000256" key="1">
    <source>
        <dbReference type="ARBA" id="ARBA00008139"/>
    </source>
</evidence>
<protein>
    <recommendedName>
        <fullName evidence="8">Angiotensin-converting enzyme</fullName>
        <ecNumber evidence="8">3.4.-.-</ecNumber>
    </recommendedName>
</protein>
<evidence type="ECO:0000313" key="9">
    <source>
        <dbReference type="EMBL" id="KAG0721787.1"/>
    </source>
</evidence>
<organism evidence="9 10">
    <name type="scientific">Chionoecetes opilio</name>
    <name type="common">Atlantic snow crab</name>
    <name type="synonym">Cancer opilio</name>
    <dbReference type="NCBI Taxonomy" id="41210"/>
    <lineage>
        <taxon>Eukaryota</taxon>
        <taxon>Metazoa</taxon>
        <taxon>Ecdysozoa</taxon>
        <taxon>Arthropoda</taxon>
        <taxon>Crustacea</taxon>
        <taxon>Multicrustacea</taxon>
        <taxon>Malacostraca</taxon>
        <taxon>Eumalacostraca</taxon>
        <taxon>Eucarida</taxon>
        <taxon>Decapoda</taxon>
        <taxon>Pleocyemata</taxon>
        <taxon>Brachyura</taxon>
        <taxon>Eubrachyura</taxon>
        <taxon>Majoidea</taxon>
        <taxon>Majidae</taxon>
        <taxon>Chionoecetes</taxon>
    </lineage>
</organism>
<evidence type="ECO:0000313" key="10">
    <source>
        <dbReference type="Proteomes" id="UP000770661"/>
    </source>
</evidence>
<reference evidence="9" key="1">
    <citation type="submission" date="2020-07" db="EMBL/GenBank/DDBJ databases">
        <title>The High-quality genome of the commercially important snow crab, Chionoecetes opilio.</title>
        <authorList>
            <person name="Jeong J.-H."/>
            <person name="Ryu S."/>
        </authorList>
    </citation>
    <scope>NUCLEOTIDE SEQUENCE</scope>
    <source>
        <strain evidence="9">MADBK_172401_WGS</strain>
        <tissue evidence="9">Digestive gland</tissue>
    </source>
</reference>
<dbReference type="SUPFAM" id="SSF55486">
    <property type="entry name" value="Metalloproteases ('zincins'), catalytic domain"/>
    <property type="match status" value="1"/>
</dbReference>
<name>A0A8J5CXG6_CHIOP</name>
<evidence type="ECO:0000256" key="3">
    <source>
        <dbReference type="ARBA" id="ARBA00023157"/>
    </source>
</evidence>
<proteinExistence type="inferred from homology"/>
<dbReference type="EC" id="3.4.-.-" evidence="8"/>
<keyword evidence="2" id="KW-0732">Signal</keyword>
<dbReference type="EMBL" id="JACEEZ010010553">
    <property type="protein sequence ID" value="KAG0721787.1"/>
    <property type="molecule type" value="Genomic_DNA"/>
</dbReference>
<comment type="caution">
    <text evidence="9">The sequence shown here is derived from an EMBL/GenBank/DDBJ whole genome shotgun (WGS) entry which is preliminary data.</text>
</comment>
<dbReference type="PRINTS" id="PR00791">
    <property type="entry name" value="PEPDIPTASEA"/>
</dbReference>
<comment type="similarity">
    <text evidence="1 7 8">Belongs to the peptidase M2 family.</text>
</comment>
<dbReference type="GO" id="GO:0008237">
    <property type="term" value="F:metallopeptidase activity"/>
    <property type="evidence" value="ECO:0007669"/>
    <property type="project" value="UniProtKB-KW"/>
</dbReference>
<gene>
    <name evidence="9" type="primary">ACE_1</name>
    <name evidence="9" type="ORF">GWK47_045746</name>
</gene>
<sequence>MKWATLRISSSTNTNLVSSGEEPTQVTTRGSRDRALGGMRLKAGRPRGWFHEAVGDVLALSVATPKHLHKVGLLDHVEDSHENDINFLMSMALDKIAFLPFGYLMDLWRWDVFSGKTQTKDWNCAWWKLRWDS</sequence>
<keyword evidence="4 8" id="KW-0325">Glycoprotein</keyword>
<dbReference type="OrthoDB" id="6362466at2759"/>
<dbReference type="GO" id="GO:0004180">
    <property type="term" value="F:carboxypeptidase activity"/>
    <property type="evidence" value="ECO:0007669"/>
    <property type="project" value="UniProtKB-KW"/>
</dbReference>
<feature type="binding site" evidence="6">
    <location>
        <position position="52"/>
    </location>
    <ligand>
        <name>Zn(2+)</name>
        <dbReference type="ChEBI" id="CHEBI:29105"/>
        <label>2</label>
        <note>catalytic</note>
    </ligand>
</feature>
<comment type="caution">
    <text evidence="7">Lacks conserved residue(s) required for the propagation of feature annotation.</text>
</comment>
<keyword evidence="8" id="KW-0482">Metalloprotease</keyword>
<dbReference type="Pfam" id="PF01401">
    <property type="entry name" value="Peptidase_M2"/>
    <property type="match status" value="1"/>
</dbReference>
<keyword evidence="8" id="KW-0121">Carboxypeptidase</keyword>
<dbReference type="AlphaFoldDB" id="A0A8J5CXG6"/>
<dbReference type="GO" id="GO:0008241">
    <property type="term" value="F:peptidyl-dipeptidase activity"/>
    <property type="evidence" value="ECO:0007669"/>
    <property type="project" value="InterPro"/>
</dbReference>
<keyword evidence="5 8" id="KW-0479">Metal-binding</keyword>
<dbReference type="GO" id="GO:0006508">
    <property type="term" value="P:proteolysis"/>
    <property type="evidence" value="ECO:0007669"/>
    <property type="project" value="UniProtKB-KW"/>
</dbReference>
<dbReference type="PROSITE" id="PS52011">
    <property type="entry name" value="PEPTIDASE_M2"/>
    <property type="match status" value="1"/>
</dbReference>
<keyword evidence="5 8" id="KW-0862">Zinc</keyword>
<dbReference type="PANTHER" id="PTHR10514:SF27">
    <property type="entry name" value="ANGIOTENSIN-CONVERTING ENZYME"/>
    <property type="match status" value="1"/>
</dbReference>
<dbReference type="GO" id="GO:0046872">
    <property type="term" value="F:metal ion binding"/>
    <property type="evidence" value="ECO:0007669"/>
    <property type="project" value="UniProtKB-KW"/>
</dbReference>
<feature type="binding site" evidence="5">
    <location>
        <position position="52"/>
    </location>
    <ligand>
        <name>Zn(2+)</name>
        <dbReference type="ChEBI" id="CHEBI:29105"/>
        <label>1</label>
        <note>catalytic</note>
    </ligand>
</feature>
<evidence type="ECO:0000256" key="2">
    <source>
        <dbReference type="ARBA" id="ARBA00022729"/>
    </source>
</evidence>
<keyword evidence="8" id="KW-0645">Protease</keyword>
<comment type="cofactor">
    <cofactor evidence="8">
        <name>Zn(2+)</name>
        <dbReference type="ChEBI" id="CHEBI:29105"/>
    </cofactor>
    <text evidence="8">Binds 1 zinc ion per subunit.</text>
</comment>
<evidence type="ECO:0000256" key="6">
    <source>
        <dbReference type="PIRSR" id="PIRSR601548-8"/>
    </source>
</evidence>
<keyword evidence="3" id="KW-1015">Disulfide bond</keyword>
<evidence type="ECO:0000256" key="4">
    <source>
        <dbReference type="ARBA" id="ARBA00023180"/>
    </source>
</evidence>
<dbReference type="PANTHER" id="PTHR10514">
    <property type="entry name" value="ANGIOTENSIN-CONVERTING ENZYME"/>
    <property type="match status" value="1"/>
</dbReference>
<keyword evidence="10" id="KW-1185">Reference proteome</keyword>
<accession>A0A8J5CXG6</accession>
<dbReference type="GO" id="GO:0005886">
    <property type="term" value="C:plasma membrane"/>
    <property type="evidence" value="ECO:0007669"/>
    <property type="project" value="TreeGrafter"/>
</dbReference>
<dbReference type="Proteomes" id="UP000770661">
    <property type="component" value="Unassembled WGS sequence"/>
</dbReference>
<evidence type="ECO:0000256" key="8">
    <source>
        <dbReference type="RuleBase" id="RU361144"/>
    </source>
</evidence>
<evidence type="ECO:0000256" key="7">
    <source>
        <dbReference type="PROSITE-ProRule" id="PRU01355"/>
    </source>
</evidence>
<dbReference type="InterPro" id="IPR001548">
    <property type="entry name" value="Peptidase_M2"/>
</dbReference>
<keyword evidence="8" id="KW-0378">Hydrolase</keyword>
<evidence type="ECO:0000256" key="5">
    <source>
        <dbReference type="PIRSR" id="PIRSR601548-3"/>
    </source>
</evidence>